<evidence type="ECO:0000313" key="4">
    <source>
        <dbReference type="EMBL" id="BBZ20849.1"/>
    </source>
</evidence>
<comment type="similarity">
    <text evidence="1">Belongs to the 'GDXG' lipolytic enzyme family.</text>
</comment>
<organism evidence="4 5">
    <name type="scientific">Mycolicibacterium gadium</name>
    <name type="common">Mycobacterium gadium</name>
    <dbReference type="NCBI Taxonomy" id="1794"/>
    <lineage>
        <taxon>Bacteria</taxon>
        <taxon>Bacillati</taxon>
        <taxon>Actinomycetota</taxon>
        <taxon>Actinomycetes</taxon>
        <taxon>Mycobacteriales</taxon>
        <taxon>Mycobacteriaceae</taxon>
        <taxon>Mycolicibacterium</taxon>
    </lineage>
</organism>
<dbReference type="SUPFAM" id="SSF53474">
    <property type="entry name" value="alpha/beta-Hydrolases"/>
    <property type="match status" value="1"/>
</dbReference>
<reference evidence="4 5" key="1">
    <citation type="journal article" date="2019" name="Emerg. Microbes Infect.">
        <title>Comprehensive subspecies identification of 175 nontuberculous mycobacteria species based on 7547 genomic profiles.</title>
        <authorList>
            <person name="Matsumoto Y."/>
            <person name="Kinjo T."/>
            <person name="Motooka D."/>
            <person name="Nabeya D."/>
            <person name="Jung N."/>
            <person name="Uechi K."/>
            <person name="Horii T."/>
            <person name="Iida T."/>
            <person name="Fujita J."/>
            <person name="Nakamura S."/>
        </authorList>
    </citation>
    <scope>NUCLEOTIDE SEQUENCE [LARGE SCALE GENOMIC DNA]</scope>
    <source>
        <strain evidence="4 5">JCM 12688</strain>
    </source>
</reference>
<dbReference type="Gene3D" id="3.40.50.1820">
    <property type="entry name" value="alpha/beta hydrolase"/>
    <property type="match status" value="1"/>
</dbReference>
<dbReference type="EMBL" id="AP022608">
    <property type="protein sequence ID" value="BBZ20849.1"/>
    <property type="molecule type" value="Genomic_DNA"/>
</dbReference>
<proteinExistence type="inferred from homology"/>
<accession>A0A7I7WT93</accession>
<dbReference type="Proteomes" id="UP000466187">
    <property type="component" value="Chromosome"/>
</dbReference>
<dbReference type="GO" id="GO:0016787">
    <property type="term" value="F:hydrolase activity"/>
    <property type="evidence" value="ECO:0007669"/>
    <property type="project" value="UniProtKB-KW"/>
</dbReference>
<evidence type="ECO:0000256" key="2">
    <source>
        <dbReference type="ARBA" id="ARBA00022801"/>
    </source>
</evidence>
<protein>
    <submittedName>
        <fullName evidence="4">Esterase</fullName>
    </submittedName>
</protein>
<evidence type="ECO:0000259" key="3">
    <source>
        <dbReference type="Pfam" id="PF20434"/>
    </source>
</evidence>
<gene>
    <name evidence="4" type="primary">lipM</name>
    <name evidence="4" type="ORF">MGAD_51840</name>
</gene>
<keyword evidence="2" id="KW-0378">Hydrolase</keyword>
<dbReference type="InterPro" id="IPR050300">
    <property type="entry name" value="GDXG_lipolytic_enzyme"/>
</dbReference>
<name>A0A7I7WT93_MYCGU</name>
<evidence type="ECO:0000313" key="5">
    <source>
        <dbReference type="Proteomes" id="UP000466187"/>
    </source>
</evidence>
<feature type="domain" description="BD-FAE-like" evidence="3">
    <location>
        <begin position="203"/>
        <end position="399"/>
    </location>
</feature>
<dbReference type="AlphaFoldDB" id="A0A7I7WT93"/>
<dbReference type="FunFam" id="3.40.50.1820:FF:000135">
    <property type="entry name" value="Esterase lipC"/>
    <property type="match status" value="1"/>
</dbReference>
<dbReference type="Pfam" id="PF20434">
    <property type="entry name" value="BD-FAE"/>
    <property type="match status" value="1"/>
</dbReference>
<sequence>MTFDKFVPEPRIGNIFDAATTASYRDRMQKTRAAHVARQVGALAVAALTAASTLNGYRPLARKGYPSIFSWAFGLVVTEFPLQTLVSQLVGLLLTARRLTRPVRRTAWIVAGLSALGLLNFNRAGHQASAPLTAALDDGLGPHRRTNSDGLWRRPAGDGTAKRPGALRMLRIYRDYAHDGNISYGEYGGANHLDIWRRPDLDRNSKAPVLFQIPGGAWTTGNKRGQAHPLMSHLAELGWVCVAINYRHSPRNTWPDHIVDVKRALAWVKAHIAEYGGDPDFVAITGGSAGGHLSSLAALTPNNPRFQPGFEDADTRVQAAVPFYGVYDFTRFEDAMHPSMPELLEQMVVKQRLSTNRQPYVDASPVTYVSADAPPFFVLHGRNDSLVPVEQGRGFVERLREVSTQPVVYTELPFTQHAFDIFGSARAAHAAVAVEQFLAEIYARRALDNVAV</sequence>
<evidence type="ECO:0000256" key="1">
    <source>
        <dbReference type="ARBA" id="ARBA00010515"/>
    </source>
</evidence>
<dbReference type="InterPro" id="IPR049492">
    <property type="entry name" value="BD-FAE-like_dom"/>
</dbReference>
<dbReference type="KEGG" id="mgad:MGAD_51840"/>
<dbReference type="PANTHER" id="PTHR48081:SF33">
    <property type="entry name" value="KYNURENINE FORMAMIDASE"/>
    <property type="match status" value="1"/>
</dbReference>
<dbReference type="PANTHER" id="PTHR48081">
    <property type="entry name" value="AB HYDROLASE SUPERFAMILY PROTEIN C4A8.06C"/>
    <property type="match status" value="1"/>
</dbReference>
<dbReference type="InterPro" id="IPR029058">
    <property type="entry name" value="AB_hydrolase_fold"/>
</dbReference>